<dbReference type="GO" id="GO:0005886">
    <property type="term" value="C:plasma membrane"/>
    <property type="evidence" value="ECO:0007669"/>
    <property type="project" value="UniProtKB-SubCell"/>
</dbReference>
<dbReference type="HOGENOM" id="CLU_056175_4_2_6"/>
<keyword evidence="5 8" id="KW-0812">Transmembrane</keyword>
<gene>
    <name evidence="9" type="ORF">XPG1_2875</name>
</gene>
<dbReference type="InterPro" id="IPR004776">
    <property type="entry name" value="Mem_transp_PIN-like"/>
</dbReference>
<feature type="transmembrane region" description="Helical" evidence="8">
    <location>
        <begin position="92"/>
        <end position="113"/>
    </location>
</feature>
<keyword evidence="4" id="KW-1003">Cell membrane</keyword>
<evidence type="ECO:0000256" key="5">
    <source>
        <dbReference type="ARBA" id="ARBA00022692"/>
    </source>
</evidence>
<keyword evidence="6 8" id="KW-1133">Transmembrane helix</keyword>
<evidence type="ECO:0000256" key="3">
    <source>
        <dbReference type="ARBA" id="ARBA00022448"/>
    </source>
</evidence>
<evidence type="ECO:0000256" key="1">
    <source>
        <dbReference type="ARBA" id="ARBA00004651"/>
    </source>
</evidence>
<dbReference type="KEGG" id="xpo:XPG1_2875"/>
<sequence>MFFEVMFRVFLLVFITLIGFVIGKVLNLKTKDISSLLIYIISPVVIFTSIIQSPSDLTYFSYSIASFLTASISAFMAYLVGKILWDCNKSNLFGFAGGTGNTGYFALPIAFAIFNSNQIAITIFIIIGINLYEFTVGYFITAKGNLSTRECLIKIIKLPIIYSAILGVFFKSSEITLNPILISTLENFKGAYSVLGMMVIGITLSSFYKIKIDWKFSFFSLLWKHLIYPVVGISFFYYIIDVPNNLLTVIALMLATPMAGNVVVIASNLNLHPEKAAFSVMLSTILAIITVPISIIIFSNFTS</sequence>
<evidence type="ECO:0000313" key="10">
    <source>
        <dbReference type="Proteomes" id="UP000032735"/>
    </source>
</evidence>
<feature type="transmembrane region" description="Helical" evidence="8">
    <location>
        <begin position="246"/>
        <end position="266"/>
    </location>
</feature>
<feature type="transmembrane region" description="Helical" evidence="8">
    <location>
        <begin position="190"/>
        <end position="210"/>
    </location>
</feature>
<comment type="similarity">
    <text evidence="2">Belongs to the auxin efflux carrier (TC 2.A.69) family.</text>
</comment>
<dbReference type="GO" id="GO:0055085">
    <property type="term" value="P:transmembrane transport"/>
    <property type="evidence" value="ECO:0007669"/>
    <property type="project" value="InterPro"/>
</dbReference>
<feature type="transmembrane region" description="Helical" evidence="8">
    <location>
        <begin position="222"/>
        <end position="240"/>
    </location>
</feature>
<evidence type="ECO:0000256" key="8">
    <source>
        <dbReference type="SAM" id="Phobius"/>
    </source>
</evidence>
<organism evidence="9 10">
    <name type="scientific">Xenorhabdus poinarii G6</name>
    <dbReference type="NCBI Taxonomy" id="1354304"/>
    <lineage>
        <taxon>Bacteria</taxon>
        <taxon>Pseudomonadati</taxon>
        <taxon>Pseudomonadota</taxon>
        <taxon>Gammaproteobacteria</taxon>
        <taxon>Enterobacterales</taxon>
        <taxon>Morganellaceae</taxon>
        <taxon>Xenorhabdus</taxon>
    </lineage>
</organism>
<protein>
    <recommendedName>
        <fullName evidence="11">Auxin Efflux Carrier</fullName>
    </recommendedName>
</protein>
<evidence type="ECO:0000256" key="6">
    <source>
        <dbReference type="ARBA" id="ARBA00022989"/>
    </source>
</evidence>
<proteinExistence type="inferred from homology"/>
<dbReference type="Pfam" id="PF03547">
    <property type="entry name" value="Mem_trans"/>
    <property type="match status" value="1"/>
</dbReference>
<accession>A0A068R5G2</accession>
<name>A0A068R5G2_9GAMM</name>
<keyword evidence="7 8" id="KW-0472">Membrane</keyword>
<feature type="transmembrane region" description="Helical" evidence="8">
    <location>
        <begin position="33"/>
        <end position="53"/>
    </location>
</feature>
<dbReference type="Gene3D" id="1.20.1530.20">
    <property type="match status" value="1"/>
</dbReference>
<feature type="transmembrane region" description="Helical" evidence="8">
    <location>
        <begin position="6"/>
        <end position="26"/>
    </location>
</feature>
<feature type="transmembrane region" description="Helical" evidence="8">
    <location>
        <begin position="119"/>
        <end position="140"/>
    </location>
</feature>
<reference evidence="9 10" key="1">
    <citation type="submission" date="2013-07" db="EMBL/GenBank/DDBJ databases">
        <authorList>
            <person name="Genoscope - CEA"/>
        </authorList>
    </citation>
    <scope>NUCLEOTIDE SEQUENCE [LARGE SCALE GENOMIC DNA]</scope>
    <source>
        <strain evidence="9 10">G6</strain>
    </source>
</reference>
<dbReference type="OrthoDB" id="9810457at2"/>
<evidence type="ECO:0000256" key="4">
    <source>
        <dbReference type="ARBA" id="ARBA00022475"/>
    </source>
</evidence>
<keyword evidence="10" id="KW-1185">Reference proteome</keyword>
<evidence type="ECO:0000256" key="7">
    <source>
        <dbReference type="ARBA" id="ARBA00023136"/>
    </source>
</evidence>
<dbReference type="PANTHER" id="PTHR36838">
    <property type="entry name" value="AUXIN EFFLUX CARRIER FAMILY PROTEIN"/>
    <property type="match status" value="1"/>
</dbReference>
<dbReference type="RefSeq" id="WP_045959424.1">
    <property type="nucleotide sequence ID" value="NZ_FO704551.1"/>
</dbReference>
<keyword evidence="3" id="KW-0813">Transport</keyword>
<dbReference type="STRING" id="1354304.XPG1_2875"/>
<feature type="transmembrane region" description="Helical" evidence="8">
    <location>
        <begin position="59"/>
        <end position="80"/>
    </location>
</feature>
<comment type="subcellular location">
    <subcellularLocation>
        <location evidence="1">Cell membrane</location>
        <topology evidence="1">Multi-pass membrane protein</topology>
    </subcellularLocation>
</comment>
<evidence type="ECO:0000313" key="9">
    <source>
        <dbReference type="EMBL" id="CDG22522.1"/>
    </source>
</evidence>
<dbReference type="InterPro" id="IPR038770">
    <property type="entry name" value="Na+/solute_symporter_sf"/>
</dbReference>
<dbReference type="Proteomes" id="UP000032735">
    <property type="component" value="Chromosome"/>
</dbReference>
<evidence type="ECO:0000256" key="2">
    <source>
        <dbReference type="ARBA" id="ARBA00010145"/>
    </source>
</evidence>
<dbReference type="PANTHER" id="PTHR36838:SF1">
    <property type="entry name" value="SLR1864 PROTEIN"/>
    <property type="match status" value="1"/>
</dbReference>
<evidence type="ECO:0008006" key="11">
    <source>
        <dbReference type="Google" id="ProtNLM"/>
    </source>
</evidence>
<dbReference type="EMBL" id="FO704551">
    <property type="protein sequence ID" value="CDG22522.1"/>
    <property type="molecule type" value="Genomic_DNA"/>
</dbReference>
<feature type="transmembrane region" description="Helical" evidence="8">
    <location>
        <begin position="278"/>
        <end position="301"/>
    </location>
</feature>
<dbReference type="AlphaFoldDB" id="A0A068R5G2"/>